<evidence type="ECO:0000256" key="3">
    <source>
        <dbReference type="ARBA" id="ARBA00022691"/>
    </source>
</evidence>
<proteinExistence type="inferred from homology"/>
<gene>
    <name evidence="5" type="ORF">ESA94_07035</name>
</gene>
<evidence type="ECO:0000256" key="2">
    <source>
        <dbReference type="ARBA" id="ARBA00022679"/>
    </source>
</evidence>
<dbReference type="OrthoDB" id="9784229at2"/>
<sequence>MQLQTQVQTFHFGNYRFDALIPDAVALQQWYQQQLKQDEHAPAPYWAQVWAAAYALCNFIANRNELINNKSVVELAAGLGLPSFLAAQTAATVTCSDVSEDAVKLMQQSIAHNQLHNCKAMVIDWNQLPADLTADVILLSDINYEPQVFETLYKVIVSFLEKGTTIILSTPQRLMAKPFIEKLQPFIVENFSETITAIEPEVDCSVFLLSKTA</sequence>
<name>A0A4Q1CPM2_9BACT</name>
<comment type="caution">
    <text evidence="5">The sequence shown here is derived from an EMBL/GenBank/DDBJ whole genome shotgun (WGS) entry which is preliminary data.</text>
</comment>
<dbReference type="RefSeq" id="WP_129130115.1">
    <property type="nucleotide sequence ID" value="NZ_SDHW01000001.1"/>
</dbReference>
<dbReference type="GO" id="GO:0008168">
    <property type="term" value="F:methyltransferase activity"/>
    <property type="evidence" value="ECO:0007669"/>
    <property type="project" value="UniProtKB-KW"/>
</dbReference>
<keyword evidence="6" id="KW-1185">Reference proteome</keyword>
<accession>A0A4Q1CPM2</accession>
<dbReference type="Gene3D" id="3.40.50.150">
    <property type="entry name" value="Vaccinia Virus protein VP39"/>
    <property type="match status" value="1"/>
</dbReference>
<dbReference type="InterPro" id="IPR029063">
    <property type="entry name" value="SAM-dependent_MTases_sf"/>
</dbReference>
<dbReference type="CDD" id="cd02440">
    <property type="entry name" value="AdoMet_MTases"/>
    <property type="match status" value="1"/>
</dbReference>
<dbReference type="EMBL" id="SDHW01000001">
    <property type="protein sequence ID" value="RXK62745.1"/>
    <property type="molecule type" value="Genomic_DNA"/>
</dbReference>
<evidence type="ECO:0000313" key="5">
    <source>
        <dbReference type="EMBL" id="RXK62745.1"/>
    </source>
</evidence>
<keyword evidence="1 5" id="KW-0489">Methyltransferase</keyword>
<protein>
    <submittedName>
        <fullName evidence="5">Methyltransferase domain-containing protein</fullName>
    </submittedName>
</protein>
<dbReference type="SUPFAM" id="SSF53335">
    <property type="entry name" value="S-adenosyl-L-methionine-dependent methyltransferases"/>
    <property type="match status" value="1"/>
</dbReference>
<evidence type="ECO:0000256" key="1">
    <source>
        <dbReference type="ARBA" id="ARBA00022603"/>
    </source>
</evidence>
<dbReference type="PANTHER" id="PTHR14614:SF164">
    <property type="entry name" value="HISTONE-ARGININE METHYLTRANSFERASE METTL23"/>
    <property type="match status" value="1"/>
</dbReference>
<dbReference type="PANTHER" id="PTHR14614">
    <property type="entry name" value="HEPATOCELLULAR CARCINOMA-ASSOCIATED ANTIGEN"/>
    <property type="match status" value="1"/>
</dbReference>
<dbReference type="Proteomes" id="UP000290204">
    <property type="component" value="Unassembled WGS sequence"/>
</dbReference>
<evidence type="ECO:0000313" key="6">
    <source>
        <dbReference type="Proteomes" id="UP000290204"/>
    </source>
</evidence>
<dbReference type="Pfam" id="PF10294">
    <property type="entry name" value="Methyltransf_16"/>
    <property type="match status" value="1"/>
</dbReference>
<evidence type="ECO:0000256" key="4">
    <source>
        <dbReference type="ARBA" id="ARBA00043988"/>
    </source>
</evidence>
<comment type="similarity">
    <text evidence="4">Belongs to the methyltransferase superfamily. METTL23 family.</text>
</comment>
<reference evidence="5 6" key="1">
    <citation type="submission" date="2019-01" db="EMBL/GenBank/DDBJ databases">
        <title>Lacibacter sp. strain TTM-7.</title>
        <authorList>
            <person name="Chen W.-M."/>
        </authorList>
    </citation>
    <scope>NUCLEOTIDE SEQUENCE [LARGE SCALE GENOMIC DNA]</scope>
    <source>
        <strain evidence="5 6">TTM-7</strain>
    </source>
</reference>
<keyword evidence="3" id="KW-0949">S-adenosyl-L-methionine</keyword>
<dbReference type="AlphaFoldDB" id="A0A4Q1CPM2"/>
<organism evidence="5 6">
    <name type="scientific">Lacibacter luteus</name>
    <dbReference type="NCBI Taxonomy" id="2508719"/>
    <lineage>
        <taxon>Bacteria</taxon>
        <taxon>Pseudomonadati</taxon>
        <taxon>Bacteroidota</taxon>
        <taxon>Chitinophagia</taxon>
        <taxon>Chitinophagales</taxon>
        <taxon>Chitinophagaceae</taxon>
        <taxon>Lacibacter</taxon>
    </lineage>
</organism>
<keyword evidence="2 5" id="KW-0808">Transferase</keyword>
<dbReference type="InterPro" id="IPR019410">
    <property type="entry name" value="Methyltransf_16"/>
</dbReference>
<dbReference type="GO" id="GO:0032259">
    <property type="term" value="P:methylation"/>
    <property type="evidence" value="ECO:0007669"/>
    <property type="project" value="UniProtKB-KW"/>
</dbReference>